<dbReference type="EC" id="2.1.1.107" evidence="3"/>
<dbReference type="PANTHER" id="PTHR38043:SF1">
    <property type="entry name" value="PROTEIN HEMX"/>
    <property type="match status" value="1"/>
</dbReference>
<feature type="transmembrane region" description="Helical" evidence="2">
    <location>
        <begin position="20"/>
        <end position="44"/>
    </location>
</feature>
<dbReference type="Pfam" id="PF04375">
    <property type="entry name" value="HemX"/>
    <property type="match status" value="1"/>
</dbReference>
<keyword evidence="2" id="KW-1133">Transmembrane helix</keyword>
<keyword evidence="2" id="KW-0812">Transmembrane</keyword>
<keyword evidence="1" id="KW-0175">Coiled coil</keyword>
<keyword evidence="2" id="KW-0472">Membrane</keyword>
<dbReference type="GO" id="GO:0004851">
    <property type="term" value="F:uroporphyrin-III C-methyltransferase activity"/>
    <property type="evidence" value="ECO:0007669"/>
    <property type="project" value="UniProtKB-EC"/>
</dbReference>
<keyword evidence="3" id="KW-0489">Methyltransferase</keyword>
<keyword evidence="3" id="KW-0808">Transferase</keyword>
<evidence type="ECO:0000256" key="1">
    <source>
        <dbReference type="SAM" id="Coils"/>
    </source>
</evidence>
<feature type="coiled-coil region" evidence="1">
    <location>
        <begin position="75"/>
        <end position="109"/>
    </location>
</feature>
<accession>A0A1J5QKZ4</accession>
<evidence type="ECO:0000313" key="3">
    <source>
        <dbReference type="EMBL" id="OIQ84120.1"/>
    </source>
</evidence>
<dbReference type="EMBL" id="MLJW01000644">
    <property type="protein sequence ID" value="OIQ84120.1"/>
    <property type="molecule type" value="Genomic_DNA"/>
</dbReference>
<comment type="caution">
    <text evidence="3">The sequence shown here is derived from an EMBL/GenBank/DDBJ whole genome shotgun (WGS) entry which is preliminary data.</text>
</comment>
<protein>
    <submittedName>
        <fullName evidence="3">Putative uroporphyrinogen-III C-methyltransferase</fullName>
        <ecNumber evidence="3">2.1.1.107</ecNumber>
    </submittedName>
</protein>
<evidence type="ECO:0000256" key="2">
    <source>
        <dbReference type="SAM" id="Phobius"/>
    </source>
</evidence>
<dbReference type="AlphaFoldDB" id="A0A1J5QKZ4"/>
<reference evidence="3" key="1">
    <citation type="submission" date="2016-10" db="EMBL/GenBank/DDBJ databases">
        <title>Sequence of Gallionella enrichment culture.</title>
        <authorList>
            <person name="Poehlein A."/>
            <person name="Muehling M."/>
            <person name="Daniel R."/>
        </authorList>
    </citation>
    <scope>NUCLEOTIDE SEQUENCE</scope>
</reference>
<name>A0A1J5QKZ4_9ZZZZ</name>
<dbReference type="InterPro" id="IPR007470">
    <property type="entry name" value="HemX"/>
</dbReference>
<dbReference type="GO" id="GO:0032259">
    <property type="term" value="P:methylation"/>
    <property type="evidence" value="ECO:0007669"/>
    <property type="project" value="UniProtKB-KW"/>
</dbReference>
<proteinExistence type="predicted"/>
<sequence length="347" mass="39305">MSEDTKIENQTIPEPVPSRPLLPVTQIALVLAVIAICSSGWLWLEQRQQGHLLEKSLALRLSEFDERSRAGLTFAKRADESSTEATAKIALLEQKLEESRAQQQSLQTLYLELASNRDAWTISEAEQLVIIASQQLQLAGNVKPALLALQTADNRLQELDKPQIIQLRKIINRDIQKLQALPSVDIVGMSLKLDALADAADKLPLASIRHPRTDSTARPDWDSNPWHRLAQEVWQDIQRMVRVEHMDHPETPMLAPEQNYFLRENLKLRLLDARIALLQHDEATYRVDLQTAALWIKRYFDVGDATTRNALDILQQLSSSSITIQLPDISESLNAVAKYKLALERNK</sequence>
<organism evidence="3">
    <name type="scientific">mine drainage metagenome</name>
    <dbReference type="NCBI Taxonomy" id="410659"/>
    <lineage>
        <taxon>unclassified sequences</taxon>
        <taxon>metagenomes</taxon>
        <taxon>ecological metagenomes</taxon>
    </lineage>
</organism>
<dbReference type="PANTHER" id="PTHR38043">
    <property type="entry name" value="PROTEIN HEMX"/>
    <property type="match status" value="1"/>
</dbReference>
<gene>
    <name evidence="3" type="primary">hemX_6</name>
    <name evidence="3" type="ORF">GALL_340640</name>
</gene>